<dbReference type="KEGG" id="vg:29068014"/>
<dbReference type="GeneID" id="29068014"/>
<gene>
    <name evidence="1" type="ORF">phiMK_15</name>
</gene>
<evidence type="ECO:0000313" key="2">
    <source>
        <dbReference type="Proteomes" id="UP000203514"/>
    </source>
</evidence>
<sequence>MIAPHITNKQLQRRAAIIIRRVKYYESRWLRTVTFFVGECSENITERFAYLRHAEEQMSKLKAEFAAFPVEHRLKALGWINWNTYNDGLLEEWIHPDSDRAIMLEYDSTTWRPEACWETKVDSLSKLAML</sequence>
<evidence type="ECO:0000313" key="1">
    <source>
        <dbReference type="EMBL" id="AMQ66202.1"/>
    </source>
</evidence>
<reference evidence="1 2" key="1">
    <citation type="submission" date="2016-02" db="EMBL/GenBank/DDBJ databases">
        <title>Genomic analysis of phiMK: A new Felix01like virus infecting Pseudomonas aeruginosa.</title>
        <authorList>
            <person name="Magill D.J."/>
            <person name="Krylov V.N."/>
            <person name="Shaburova O.V."/>
            <person name="Pleteneva E.A."/>
            <person name="McGrath J.W."/>
            <person name="Quinn J.P."/>
            <person name="Kulakov L.A."/>
        </authorList>
    </citation>
    <scope>NUCLEOTIDE SEQUENCE [LARGE SCALE GENOMIC DNA]</scope>
</reference>
<name>A0A142F0G5_9CAUD</name>
<protein>
    <submittedName>
        <fullName evidence="1">Uncharacterized protein</fullName>
    </submittedName>
</protein>
<dbReference type="Proteomes" id="UP000203514">
    <property type="component" value="Segment"/>
</dbReference>
<dbReference type="RefSeq" id="YP_009291082.1">
    <property type="nucleotide sequence ID" value="NC_031110.1"/>
</dbReference>
<dbReference type="EMBL" id="KU761955">
    <property type="protein sequence ID" value="AMQ66202.1"/>
    <property type="molecule type" value="Genomic_DNA"/>
</dbReference>
<organism evidence="1 2">
    <name type="scientific">Pseudomonas phage phiMK</name>
    <dbReference type="NCBI Taxonomy" id="1815957"/>
    <lineage>
        <taxon>Viruses</taxon>
        <taxon>Duplodnaviria</taxon>
        <taxon>Heunggongvirae</taxon>
        <taxon>Uroviricota</taxon>
        <taxon>Caudoviricetes</taxon>
        <taxon>Vandenendeviridae</taxon>
        <taxon>Skurskavirinae</taxon>
        <taxon>Pakpunavirus</taxon>
        <taxon>Pakpunavirus MK</taxon>
    </lineage>
</organism>
<proteinExistence type="predicted"/>
<keyword evidence="2" id="KW-1185">Reference proteome</keyword>
<accession>A0A142F0G5</accession>